<dbReference type="STRING" id="1365484.W6QL65"/>
<feature type="region of interest" description="Disordered" evidence="1">
    <location>
        <begin position="462"/>
        <end position="489"/>
    </location>
</feature>
<keyword evidence="3" id="KW-1185">Reference proteome</keyword>
<protein>
    <submittedName>
        <fullName evidence="2">Uncharacterized protein</fullName>
    </submittedName>
</protein>
<proteinExistence type="predicted"/>
<dbReference type="Proteomes" id="UP000030686">
    <property type="component" value="Unassembled WGS sequence"/>
</dbReference>
<dbReference type="OMA" id="VILRAWH"/>
<organism evidence="2 3">
    <name type="scientific">Penicillium roqueforti (strain FM164)</name>
    <dbReference type="NCBI Taxonomy" id="1365484"/>
    <lineage>
        <taxon>Eukaryota</taxon>
        <taxon>Fungi</taxon>
        <taxon>Dikarya</taxon>
        <taxon>Ascomycota</taxon>
        <taxon>Pezizomycotina</taxon>
        <taxon>Eurotiomycetes</taxon>
        <taxon>Eurotiomycetidae</taxon>
        <taxon>Eurotiales</taxon>
        <taxon>Aspergillaceae</taxon>
        <taxon>Penicillium</taxon>
    </lineage>
</organism>
<feature type="region of interest" description="Disordered" evidence="1">
    <location>
        <begin position="73"/>
        <end position="95"/>
    </location>
</feature>
<evidence type="ECO:0000313" key="2">
    <source>
        <dbReference type="EMBL" id="CDM37588.1"/>
    </source>
</evidence>
<accession>W6QL65</accession>
<name>W6QL65_PENRF</name>
<dbReference type="OrthoDB" id="3353407at2759"/>
<dbReference type="AlphaFoldDB" id="W6QL65"/>
<reference evidence="2" key="1">
    <citation type="journal article" date="2014" name="Nat. Commun.">
        <title>Multiple recent horizontal transfers of a large genomic region in cheese making fungi.</title>
        <authorList>
            <person name="Cheeseman K."/>
            <person name="Ropars J."/>
            <person name="Renault P."/>
            <person name="Dupont J."/>
            <person name="Gouzy J."/>
            <person name="Branca A."/>
            <person name="Abraham A.L."/>
            <person name="Ceppi M."/>
            <person name="Conseiller E."/>
            <person name="Debuchy R."/>
            <person name="Malagnac F."/>
            <person name="Goarin A."/>
            <person name="Silar P."/>
            <person name="Lacoste S."/>
            <person name="Sallet E."/>
            <person name="Bensimon A."/>
            <person name="Giraud T."/>
            <person name="Brygoo Y."/>
        </authorList>
    </citation>
    <scope>NUCLEOTIDE SEQUENCE [LARGE SCALE GENOMIC DNA]</scope>
    <source>
        <strain evidence="2">FM164</strain>
    </source>
</reference>
<dbReference type="Pfam" id="PF11885">
    <property type="entry name" value="DUF3405"/>
    <property type="match status" value="1"/>
</dbReference>
<dbReference type="InterPro" id="IPR021822">
    <property type="entry name" value="DUF3405"/>
</dbReference>
<evidence type="ECO:0000313" key="3">
    <source>
        <dbReference type="Proteomes" id="UP000030686"/>
    </source>
</evidence>
<dbReference type="PANTHER" id="PTHR36205:SF4">
    <property type="match status" value="1"/>
</dbReference>
<dbReference type="PANTHER" id="PTHR36205">
    <property type="entry name" value="CHROMOSOME 19, WHOLE GENOME SHOTGUN SEQUENCE"/>
    <property type="match status" value="1"/>
</dbReference>
<evidence type="ECO:0000256" key="1">
    <source>
        <dbReference type="SAM" id="MobiDB-lite"/>
    </source>
</evidence>
<sequence length="704" mass="80731">MASLLKMRRSNINLSPLLNIFRYSRGLYLALLAILLLFIFGSVLNRRQEYLQYFPSGSWPDLGQSRSTVIRPGDLVSSGSREVRPQDDQTPFAHEPIGLGTLRDVREGNFYRGGTLTIGHGSDDPEPPRPVVYDPYPDYNSDQWRKEFLGSFFACDGPRGRPLSRSNIQDMVSVYPGIPRDFPLPLLGSYAAIGIDAYTCANRFSRLGAYGYSDDPQPHINLSEANWGALQLQCVERNAARYSTRQTDSHSIKSILPLHPPLSSRKFLRDRPSSATRDLKHKSRSAVILRAWHDIDWTENLKQCVRSLIMELSLHSGGEYEVFILCHVKDKDIPYTDDDEAMQSVKSRFVPREFLDVTILFNDETLKTWYPKVDEHSTNYQYWQPVQIFSQSFQEFEYYWQLEMDARFMGHSYHFLEKSVEFAKRQPRKYLWERNAYFYLPGIHGSWQDFVRMVGSSVNGRGSVWGPQGTSDTTPVGPKPTTPSPEDDKYEWGVGEEADFISFLPIFDPVDTKWTFSNRLWGVSENTPRRASPVAMGRISKILVQQMHDLQIQGMGLVSEMTAPSLALWHGLKAVHVPHPVYIDGKWTAKELGRILNPGEPQKINGGSDSIWNWDHRWDHILYRLSYMFSTQTSEDLYRRWLGYPIDPNQFTDGSYHQDPQGRNWFDGGDLREDLYGPLCFPSMLLHPVKNTAEKKGPGMAVPV</sequence>
<dbReference type="EMBL" id="HG792020">
    <property type="protein sequence ID" value="CDM37588.1"/>
    <property type="molecule type" value="Genomic_DNA"/>
</dbReference>
<gene>
    <name evidence="2" type="ORF">PROQFM164_S06g000550</name>
</gene>